<name>A0A9Q4NU80_BACFG</name>
<evidence type="ECO:0000313" key="1">
    <source>
        <dbReference type="EMBL" id="MCZ2569776.1"/>
    </source>
</evidence>
<protein>
    <submittedName>
        <fullName evidence="1">Uncharacterized protein</fullName>
    </submittedName>
</protein>
<reference evidence="2" key="1">
    <citation type="submission" date="2022-08" db="EMBL/GenBank/DDBJ databases">
        <title>Genome Sequencing of Bacteroides fragilis Group Isolates with Nanopore Technology.</title>
        <authorList>
            <person name="Tisza M.J."/>
            <person name="Smith D."/>
            <person name="Dekker J.P."/>
        </authorList>
    </citation>
    <scope>NUCLEOTIDE SEQUENCE</scope>
    <source>
        <strain evidence="2">BFG-49</strain>
    </source>
</reference>
<reference evidence="1" key="2">
    <citation type="submission" date="2022-12" db="EMBL/GenBank/DDBJ databases">
        <title>Development of a Multilocus Sequence Typing Scheme for Bacteroides fragilis Based on Whole Genome Sequencing Data and Clinical Application.</title>
        <authorList>
            <person name="Nielsen F.D."/>
            <person name="Justesen U.S."/>
        </authorList>
    </citation>
    <scope>NUCLEOTIDE SEQUENCE</scope>
    <source>
        <strain evidence="1">BF_BC_VIB_DK_2012_57</strain>
    </source>
</reference>
<organism evidence="1 3">
    <name type="scientific">Bacteroides fragilis</name>
    <dbReference type="NCBI Taxonomy" id="817"/>
    <lineage>
        <taxon>Bacteria</taxon>
        <taxon>Pseudomonadati</taxon>
        <taxon>Bacteroidota</taxon>
        <taxon>Bacteroidia</taxon>
        <taxon>Bacteroidales</taxon>
        <taxon>Bacteroidaceae</taxon>
        <taxon>Bacteroides</taxon>
    </lineage>
</organism>
<dbReference type="Proteomes" id="UP001078742">
    <property type="component" value="Unassembled WGS sequence"/>
</dbReference>
<dbReference type="Proteomes" id="UP001058403">
    <property type="component" value="Chromosome"/>
</dbReference>
<accession>A0A9Q4NU80</accession>
<dbReference type="RefSeq" id="WP_005816539.1">
    <property type="nucleotide sequence ID" value="NZ_CAXSVT010000001.1"/>
</dbReference>
<proteinExistence type="predicted"/>
<sequence length="56" mass="6355">MLIEERYKDEDTGSDGVNSLPKLELSYSAGVCFFLLKQAKRTIINLEIKNLLPNLI</sequence>
<dbReference type="EMBL" id="JAPUAV010000001">
    <property type="protein sequence ID" value="MCZ2569776.1"/>
    <property type="molecule type" value="Genomic_DNA"/>
</dbReference>
<dbReference type="EMBL" id="CP103070">
    <property type="protein sequence ID" value="UVO91827.1"/>
    <property type="molecule type" value="Genomic_DNA"/>
</dbReference>
<dbReference type="AlphaFoldDB" id="A0A9Q4NU80"/>
<evidence type="ECO:0000313" key="3">
    <source>
        <dbReference type="Proteomes" id="UP001078742"/>
    </source>
</evidence>
<gene>
    <name evidence="2" type="ORF">NXW39_09735</name>
    <name evidence="1" type="ORF">O1420_00005</name>
</gene>
<evidence type="ECO:0000313" key="2">
    <source>
        <dbReference type="EMBL" id="UVO91827.1"/>
    </source>
</evidence>